<keyword evidence="2" id="KW-0472">Membrane</keyword>
<accession>A0A0C9TV02</accession>
<evidence type="ECO:0000313" key="3">
    <source>
        <dbReference type="EMBL" id="KIJ11081.1"/>
    </source>
</evidence>
<dbReference type="EMBL" id="KN819387">
    <property type="protein sequence ID" value="KIJ11081.1"/>
    <property type="molecule type" value="Genomic_DNA"/>
</dbReference>
<keyword evidence="2" id="KW-0812">Transmembrane</keyword>
<feature type="transmembrane region" description="Helical" evidence="2">
    <location>
        <begin position="81"/>
        <end position="104"/>
    </location>
</feature>
<feature type="transmembrane region" description="Helical" evidence="2">
    <location>
        <begin position="124"/>
        <end position="144"/>
    </location>
</feature>
<keyword evidence="2" id="KW-1133">Transmembrane helix</keyword>
<name>A0A0C9TV02_PAXIN</name>
<feature type="compositionally biased region" description="Basic and acidic residues" evidence="1">
    <location>
        <begin position="33"/>
        <end position="49"/>
    </location>
</feature>
<proteinExistence type="predicted"/>
<feature type="region of interest" description="Disordered" evidence="1">
    <location>
        <begin position="26"/>
        <end position="62"/>
    </location>
</feature>
<evidence type="ECO:0000256" key="2">
    <source>
        <dbReference type="SAM" id="Phobius"/>
    </source>
</evidence>
<protein>
    <submittedName>
        <fullName evidence="3">Uncharacterized protein</fullName>
    </submittedName>
</protein>
<organism evidence="3 4">
    <name type="scientific">Paxillus involutus ATCC 200175</name>
    <dbReference type="NCBI Taxonomy" id="664439"/>
    <lineage>
        <taxon>Eukaryota</taxon>
        <taxon>Fungi</taxon>
        <taxon>Dikarya</taxon>
        <taxon>Basidiomycota</taxon>
        <taxon>Agaricomycotina</taxon>
        <taxon>Agaricomycetes</taxon>
        <taxon>Agaricomycetidae</taxon>
        <taxon>Boletales</taxon>
        <taxon>Paxilineae</taxon>
        <taxon>Paxillaceae</taxon>
        <taxon>Paxillus</taxon>
    </lineage>
</organism>
<sequence length="296" mass="32167">MSDWTELPLRHINRIPDSATRFPSSYLTMSTQRPDDHLPRERDALHDDPLLPQTPLQQAPPPTRGCASLFRIVDLILSSSASIVVGQLFFSAAAWAFVGYLVYHKQLPLGDFAVDIISQHHSETTLLVTLIATAISALSTFLFTKAVGRALTTRLCRPLSVGDLRTGIELSKGSFVLNWEWCSMATILCVVILNTLTAAWATILTPSFIVVDVYVAGRELDLSTLRTPAFNGSLEPQPYPGPNETSPLRWTFGPDVTRAIDDTPALSWGASAGIGAPRMQTLPLPASPVFNVSTGA</sequence>
<reference evidence="4" key="2">
    <citation type="submission" date="2015-01" db="EMBL/GenBank/DDBJ databases">
        <title>Evolutionary Origins and Diversification of the Mycorrhizal Mutualists.</title>
        <authorList>
            <consortium name="DOE Joint Genome Institute"/>
            <consortium name="Mycorrhizal Genomics Consortium"/>
            <person name="Kohler A."/>
            <person name="Kuo A."/>
            <person name="Nagy L.G."/>
            <person name="Floudas D."/>
            <person name="Copeland A."/>
            <person name="Barry K.W."/>
            <person name="Cichocki N."/>
            <person name="Veneault-Fourrey C."/>
            <person name="LaButti K."/>
            <person name="Lindquist E.A."/>
            <person name="Lipzen A."/>
            <person name="Lundell T."/>
            <person name="Morin E."/>
            <person name="Murat C."/>
            <person name="Riley R."/>
            <person name="Ohm R."/>
            <person name="Sun H."/>
            <person name="Tunlid A."/>
            <person name="Henrissat B."/>
            <person name="Grigoriev I.V."/>
            <person name="Hibbett D.S."/>
            <person name="Martin F."/>
        </authorList>
    </citation>
    <scope>NUCLEOTIDE SEQUENCE [LARGE SCALE GENOMIC DNA]</scope>
    <source>
        <strain evidence="4">ATCC 200175</strain>
    </source>
</reference>
<keyword evidence="4" id="KW-1185">Reference proteome</keyword>
<reference evidence="3 4" key="1">
    <citation type="submission" date="2014-06" db="EMBL/GenBank/DDBJ databases">
        <authorList>
            <consortium name="DOE Joint Genome Institute"/>
            <person name="Kuo A."/>
            <person name="Kohler A."/>
            <person name="Nagy L.G."/>
            <person name="Floudas D."/>
            <person name="Copeland A."/>
            <person name="Barry K.W."/>
            <person name="Cichocki N."/>
            <person name="Veneault-Fourrey C."/>
            <person name="LaButti K."/>
            <person name="Lindquist E.A."/>
            <person name="Lipzen A."/>
            <person name="Lundell T."/>
            <person name="Morin E."/>
            <person name="Murat C."/>
            <person name="Sun H."/>
            <person name="Tunlid A."/>
            <person name="Henrissat B."/>
            <person name="Grigoriev I.V."/>
            <person name="Hibbett D.S."/>
            <person name="Martin F."/>
            <person name="Nordberg H.P."/>
            <person name="Cantor M.N."/>
            <person name="Hua S.X."/>
        </authorList>
    </citation>
    <scope>NUCLEOTIDE SEQUENCE [LARGE SCALE GENOMIC DNA]</scope>
    <source>
        <strain evidence="3 4">ATCC 200175</strain>
    </source>
</reference>
<evidence type="ECO:0000256" key="1">
    <source>
        <dbReference type="SAM" id="MobiDB-lite"/>
    </source>
</evidence>
<dbReference type="OrthoDB" id="2663773at2759"/>
<dbReference type="AlphaFoldDB" id="A0A0C9TV02"/>
<feature type="transmembrane region" description="Helical" evidence="2">
    <location>
        <begin position="175"/>
        <end position="193"/>
    </location>
</feature>
<gene>
    <name evidence="3" type="ORF">PAXINDRAFT_101805</name>
</gene>
<dbReference type="HOGENOM" id="CLU_940411_0_0_1"/>
<evidence type="ECO:0000313" key="4">
    <source>
        <dbReference type="Proteomes" id="UP000053647"/>
    </source>
</evidence>
<dbReference type="Proteomes" id="UP000053647">
    <property type="component" value="Unassembled WGS sequence"/>
</dbReference>